<dbReference type="EMBL" id="CP097463">
    <property type="protein sequence ID" value="WAX56401.1"/>
    <property type="molecule type" value="Genomic_DNA"/>
</dbReference>
<keyword evidence="4 9" id="KW-0812">Transmembrane</keyword>
<evidence type="ECO:0000256" key="5">
    <source>
        <dbReference type="ARBA" id="ARBA00022989"/>
    </source>
</evidence>
<evidence type="ECO:0000256" key="4">
    <source>
        <dbReference type="ARBA" id="ARBA00022692"/>
    </source>
</evidence>
<feature type="transmembrane region" description="Helical" evidence="9">
    <location>
        <begin position="174"/>
        <end position="196"/>
    </location>
</feature>
<organism evidence="10 11">
    <name type="scientific">Jatrophihabitans cynanchi</name>
    <dbReference type="NCBI Taxonomy" id="2944128"/>
    <lineage>
        <taxon>Bacteria</taxon>
        <taxon>Bacillati</taxon>
        <taxon>Actinomycetota</taxon>
        <taxon>Actinomycetes</taxon>
        <taxon>Jatrophihabitantales</taxon>
        <taxon>Jatrophihabitantaceae</taxon>
        <taxon>Jatrophihabitans</taxon>
    </lineage>
</organism>
<feature type="transmembrane region" description="Helical" evidence="9">
    <location>
        <begin position="426"/>
        <end position="448"/>
    </location>
</feature>
<feature type="transmembrane region" description="Helical" evidence="9">
    <location>
        <begin position="289"/>
        <end position="315"/>
    </location>
</feature>
<evidence type="ECO:0000256" key="8">
    <source>
        <dbReference type="SAM" id="MobiDB-lite"/>
    </source>
</evidence>
<feature type="transmembrane region" description="Helical" evidence="9">
    <location>
        <begin position="361"/>
        <end position="379"/>
    </location>
</feature>
<dbReference type="GO" id="GO:0016757">
    <property type="term" value="F:glycosyltransferase activity"/>
    <property type="evidence" value="ECO:0007669"/>
    <property type="project" value="UniProtKB-KW"/>
</dbReference>
<keyword evidence="5 9" id="KW-1133">Transmembrane helix</keyword>
<proteinExistence type="inferred from homology"/>
<feature type="transmembrane region" description="Helical" evidence="9">
    <location>
        <begin position="251"/>
        <end position="277"/>
    </location>
</feature>
<keyword evidence="11" id="KW-1185">Reference proteome</keyword>
<keyword evidence="3" id="KW-0808">Transferase</keyword>
<evidence type="ECO:0000256" key="1">
    <source>
        <dbReference type="ARBA" id="ARBA00004141"/>
    </source>
</evidence>
<evidence type="ECO:0000256" key="3">
    <source>
        <dbReference type="ARBA" id="ARBA00022679"/>
    </source>
</evidence>
<name>A0ABY7JZA7_9ACTN</name>
<reference evidence="10" key="1">
    <citation type="submission" date="2022-05" db="EMBL/GenBank/DDBJ databases">
        <title>Jatrophihabitans sp. SB3-54 whole genome sequence.</title>
        <authorList>
            <person name="Suh M.K."/>
            <person name="Eom M.K."/>
            <person name="Kim J.S."/>
            <person name="Kim H.S."/>
            <person name="Do H.E."/>
            <person name="Shin Y.K."/>
            <person name="Lee J.-S."/>
        </authorList>
    </citation>
    <scope>NUCLEOTIDE SEQUENCE</scope>
    <source>
        <strain evidence="10">SB3-54</strain>
    </source>
</reference>
<evidence type="ECO:0000256" key="9">
    <source>
        <dbReference type="SAM" id="Phobius"/>
    </source>
</evidence>
<feature type="transmembrane region" description="Helical" evidence="9">
    <location>
        <begin position="54"/>
        <end position="70"/>
    </location>
</feature>
<dbReference type="RefSeq" id="WP_269442934.1">
    <property type="nucleotide sequence ID" value="NZ_CP097463.1"/>
</dbReference>
<comment type="similarity">
    <text evidence="7">Belongs to the MptA/B family.</text>
</comment>
<comment type="subcellular location">
    <subcellularLocation>
        <location evidence="1">Membrane</location>
        <topology evidence="1">Multi-pass membrane protein</topology>
    </subcellularLocation>
</comment>
<dbReference type="InterPro" id="IPR049829">
    <property type="entry name" value="MptA/B-like"/>
</dbReference>
<evidence type="ECO:0000256" key="2">
    <source>
        <dbReference type="ARBA" id="ARBA00022676"/>
    </source>
</evidence>
<dbReference type="Pfam" id="PF26314">
    <property type="entry name" value="MptA_B_family"/>
    <property type="match status" value="1"/>
</dbReference>
<feature type="transmembrane region" description="Helical" evidence="9">
    <location>
        <begin position="202"/>
        <end position="220"/>
    </location>
</feature>
<dbReference type="Proteomes" id="UP001164693">
    <property type="component" value="Chromosome"/>
</dbReference>
<evidence type="ECO:0000313" key="10">
    <source>
        <dbReference type="EMBL" id="WAX56401.1"/>
    </source>
</evidence>
<evidence type="ECO:0000256" key="7">
    <source>
        <dbReference type="ARBA" id="ARBA00043987"/>
    </source>
</evidence>
<protein>
    <submittedName>
        <fullName evidence="10">Polyprenol phosphomannose-dependent alpha 1,6 mannosyltransferase MptB</fullName>
    </submittedName>
</protein>
<keyword evidence="2 10" id="KW-0328">Glycosyltransferase</keyword>
<accession>A0ABY7JZA7</accession>
<dbReference type="NCBIfam" id="NF038066">
    <property type="entry name" value="MptB"/>
    <property type="match status" value="1"/>
</dbReference>
<feature type="transmembrane region" description="Helical" evidence="9">
    <location>
        <begin position="385"/>
        <end position="405"/>
    </location>
</feature>
<evidence type="ECO:0000256" key="6">
    <source>
        <dbReference type="ARBA" id="ARBA00023136"/>
    </source>
</evidence>
<gene>
    <name evidence="10" type="primary">mptB</name>
    <name evidence="10" type="ORF">M6B22_17955</name>
</gene>
<feature type="transmembrane region" description="Helical" evidence="9">
    <location>
        <begin position="454"/>
        <end position="472"/>
    </location>
</feature>
<evidence type="ECO:0000313" key="11">
    <source>
        <dbReference type="Proteomes" id="UP001164693"/>
    </source>
</evidence>
<keyword evidence="6 9" id="KW-0472">Membrane</keyword>
<sequence>MAADLRPPRPLFALAGAGAVLLAVSSWSLAALPAGWAGPGPVGWFPRDGALAHLLSYLGLAALTLGWLLLGRMVLRAPRGVPVATVRRFVLVAAVPLLGAAPFGRDLWAYAAQGNVLRHGLDPYSYGPAAVPGAFTDQVSARWVASASPYGPLWLRLSQAADWLSGSHPTLAALVLRLPAFAGLLLCLWAIPVLAAALGGRAVAGLWLGLAGPLVVVLGIGGGHNDLLMLGLALAGLAVATRRGVPALAAAAAVTGLAVMVKSPAAVAVAFTVPVWLQANREAPTLRRVAAASATAIACAGAAVAIVTAATGLGLGWTKQVKADAQWVSWLSLPSAVSMLAKAAAGDGVKTVDGTLRTCRTAGEVLAVLVLVASWLLAVRSRHRVAVLGWLAVAFGAAALLAPSVQPWYYAWGLAVAGLVPLGRRALVLLTAAAMAFPVLITPSGYGYESDWRALPILAGALLIGAVAVRTVRSAPDDDRPDHAGAEVRADDGAELGHI</sequence>
<feature type="region of interest" description="Disordered" evidence="8">
    <location>
        <begin position="475"/>
        <end position="499"/>
    </location>
</feature>